<dbReference type="AlphaFoldDB" id="A0A2X3C0Q6"/>
<evidence type="ECO:0000313" key="1">
    <source>
        <dbReference type="EMBL" id="SQC07637.1"/>
    </source>
</evidence>
<evidence type="ECO:0000313" key="2">
    <source>
        <dbReference type="Proteomes" id="UP000250234"/>
    </source>
</evidence>
<sequence>MGKISDIKIFKNKIKIGKIEGKLLWELDNQKNLKGNPLKAFETCLKRICSFEKYKIGRNSYYNIVQIYDEIKEREHKNKISLIGNKNRINKIGFEMGSNVEFVAGVLMNKSEYFHNCGDTGFKSISTWVKVCGLISENEFIQNRLRNLVETAIKKLHKLEFVEVNIAFMKCENGEHIPITEVEFNEYMEKSNFCFKKSVGEKIRNRYKSYYQFQKLYKWYDKYLLENKYWKLMNTEIEYVYKVYKLTPIFKIEHIECKQFNRLLDVVFGDCDEYLLENTTINEKITEFVRSLEEDRKNK</sequence>
<name>A0A2X3C0Q6_CLOPF</name>
<gene>
    <name evidence="1" type="ORF">NCTC8081_01751</name>
</gene>
<dbReference type="RefSeq" id="WP_111945833.1">
    <property type="nucleotide sequence ID" value="NZ_CATNYA010000026.1"/>
</dbReference>
<organism evidence="1 2">
    <name type="scientific">Clostridium perfringens</name>
    <dbReference type="NCBI Taxonomy" id="1502"/>
    <lineage>
        <taxon>Bacteria</taxon>
        <taxon>Bacillati</taxon>
        <taxon>Bacillota</taxon>
        <taxon>Clostridia</taxon>
        <taxon>Eubacteriales</taxon>
        <taxon>Clostridiaceae</taxon>
        <taxon>Clostridium</taxon>
    </lineage>
</organism>
<accession>A0A2X3C0Q6</accession>
<protein>
    <submittedName>
        <fullName evidence="1">Uncharacterized protein</fullName>
    </submittedName>
</protein>
<reference evidence="1 2" key="1">
    <citation type="submission" date="2018-06" db="EMBL/GenBank/DDBJ databases">
        <authorList>
            <consortium name="Pathogen Informatics"/>
            <person name="Doyle S."/>
        </authorList>
    </citation>
    <scope>NUCLEOTIDE SEQUENCE [LARGE SCALE GENOMIC DNA]</scope>
    <source>
        <strain evidence="1 2">NCTC8081</strain>
    </source>
</reference>
<proteinExistence type="predicted"/>
<dbReference type="EMBL" id="UAWO01000002">
    <property type="protein sequence ID" value="SQC07637.1"/>
    <property type="molecule type" value="Genomic_DNA"/>
</dbReference>
<dbReference type="Proteomes" id="UP000250234">
    <property type="component" value="Unassembled WGS sequence"/>
</dbReference>